<evidence type="ECO:0000313" key="2">
    <source>
        <dbReference type="EMBL" id="KAG2324492.1"/>
    </source>
</evidence>
<reference evidence="2 3" key="1">
    <citation type="submission" date="2020-02" db="EMBL/GenBank/DDBJ databases">
        <authorList>
            <person name="Ma Q."/>
            <person name="Huang Y."/>
            <person name="Song X."/>
            <person name="Pei D."/>
        </authorList>
    </citation>
    <scope>NUCLEOTIDE SEQUENCE [LARGE SCALE GENOMIC DNA]</scope>
    <source>
        <strain evidence="2">Sxm20200214</strain>
        <tissue evidence="2">Leaf</tissue>
    </source>
</reference>
<dbReference type="OrthoDB" id="1752140at2759"/>
<evidence type="ECO:0000259" key="1">
    <source>
        <dbReference type="Pfam" id="PF13966"/>
    </source>
</evidence>
<sequence length="167" mass="19216">MKHFLWQALTGCVATCSRLADRHCGSDRSCPRCGNGEESINHFLFLCPPALQTWALSDIPTIPGHFQSESLVENFDYLLLRAKKRGTPENVLARFPCIVWYIWKARNDKIFNGNDILPPDTVEHATREEEKWRVAQVLPITITKMPSGRILGDKFDSVWWWFCLRPG</sequence>
<evidence type="ECO:0000313" key="3">
    <source>
        <dbReference type="Proteomes" id="UP000886595"/>
    </source>
</evidence>
<dbReference type="Pfam" id="PF13966">
    <property type="entry name" value="zf-RVT"/>
    <property type="match status" value="1"/>
</dbReference>
<dbReference type="AlphaFoldDB" id="A0A8X8B7Z4"/>
<keyword evidence="3" id="KW-1185">Reference proteome</keyword>
<comment type="caution">
    <text evidence="2">The sequence shown here is derived from an EMBL/GenBank/DDBJ whole genome shotgun (WGS) entry which is preliminary data.</text>
</comment>
<dbReference type="EMBL" id="JAAMPC010000002">
    <property type="protein sequence ID" value="KAG2324492.1"/>
    <property type="molecule type" value="Genomic_DNA"/>
</dbReference>
<dbReference type="InterPro" id="IPR026960">
    <property type="entry name" value="RVT-Znf"/>
</dbReference>
<proteinExistence type="predicted"/>
<feature type="domain" description="Reverse transcriptase zinc-binding" evidence="1">
    <location>
        <begin position="1"/>
        <end position="54"/>
    </location>
</feature>
<name>A0A8X8B7Z4_BRACI</name>
<dbReference type="Proteomes" id="UP000886595">
    <property type="component" value="Unassembled WGS sequence"/>
</dbReference>
<accession>A0A8X8B7Z4</accession>
<gene>
    <name evidence="2" type="ORF">Bca52824_007220</name>
</gene>
<protein>
    <recommendedName>
        <fullName evidence="1">Reverse transcriptase zinc-binding domain-containing protein</fullName>
    </recommendedName>
</protein>
<organism evidence="2 3">
    <name type="scientific">Brassica carinata</name>
    <name type="common">Ethiopian mustard</name>
    <name type="synonym">Abyssinian cabbage</name>
    <dbReference type="NCBI Taxonomy" id="52824"/>
    <lineage>
        <taxon>Eukaryota</taxon>
        <taxon>Viridiplantae</taxon>
        <taxon>Streptophyta</taxon>
        <taxon>Embryophyta</taxon>
        <taxon>Tracheophyta</taxon>
        <taxon>Spermatophyta</taxon>
        <taxon>Magnoliopsida</taxon>
        <taxon>eudicotyledons</taxon>
        <taxon>Gunneridae</taxon>
        <taxon>Pentapetalae</taxon>
        <taxon>rosids</taxon>
        <taxon>malvids</taxon>
        <taxon>Brassicales</taxon>
        <taxon>Brassicaceae</taxon>
        <taxon>Brassiceae</taxon>
        <taxon>Brassica</taxon>
    </lineage>
</organism>